<dbReference type="Proteomes" id="UP001152795">
    <property type="component" value="Unassembled WGS sequence"/>
</dbReference>
<sequence length="226" mass="26142">MNQAPKNVHRFCDISLNENERKVLVRWLRNLEDKTSSQYLQIVFSFSIPSGESLAKIKNLEKPIISAGAGTGYWEYLLTHFYGVDVIAFDSNTTYPENMHYMTIQKGRPDMLKNFRDRALFLAWPDKDEESTFSLDCLHHYDGDIIIHVGELYGETFSNNPWGQSTSRIFQLELGETFRCVYRKRLPSWPGYMDSLSIWWKIGVAVDCDGGMFCHVPGFETIKQSD</sequence>
<dbReference type="PANTHER" id="PTHR39290">
    <property type="entry name" value="C3H1-TYPE DOMAIN-CONTAINING PROTEIN-RELATED"/>
    <property type="match status" value="1"/>
</dbReference>
<dbReference type="PANTHER" id="PTHR39290:SF6">
    <property type="entry name" value="S-ADENOSYL-L-METHIONINE-DEPENDENT METHYLTRANSFERASES SUPERFAMILY PROTEIN"/>
    <property type="match status" value="1"/>
</dbReference>
<name>A0A6S7FUP6_PARCT</name>
<dbReference type="AlphaFoldDB" id="A0A6S7FUP6"/>
<dbReference type="EMBL" id="CACRXK020000347">
    <property type="protein sequence ID" value="CAB3981043.1"/>
    <property type="molecule type" value="Genomic_DNA"/>
</dbReference>
<reference evidence="1" key="1">
    <citation type="submission" date="2020-04" db="EMBL/GenBank/DDBJ databases">
        <authorList>
            <person name="Alioto T."/>
            <person name="Alioto T."/>
            <person name="Gomez Garrido J."/>
        </authorList>
    </citation>
    <scope>NUCLEOTIDE SEQUENCE</scope>
    <source>
        <strain evidence="1">A484AB</strain>
    </source>
</reference>
<accession>A0A6S7FUP6</accession>
<dbReference type="OrthoDB" id="5411518at2759"/>
<protein>
    <submittedName>
        <fullName evidence="1">Uncharacterized protein</fullName>
    </submittedName>
</protein>
<keyword evidence="2" id="KW-1185">Reference proteome</keyword>
<organism evidence="1 2">
    <name type="scientific">Paramuricea clavata</name>
    <name type="common">Red gorgonian</name>
    <name type="synonym">Violescent sea-whip</name>
    <dbReference type="NCBI Taxonomy" id="317549"/>
    <lineage>
        <taxon>Eukaryota</taxon>
        <taxon>Metazoa</taxon>
        <taxon>Cnidaria</taxon>
        <taxon>Anthozoa</taxon>
        <taxon>Octocorallia</taxon>
        <taxon>Malacalcyonacea</taxon>
        <taxon>Plexauridae</taxon>
        <taxon>Paramuricea</taxon>
    </lineage>
</organism>
<proteinExistence type="predicted"/>
<evidence type="ECO:0000313" key="1">
    <source>
        <dbReference type="EMBL" id="CAB3981043.1"/>
    </source>
</evidence>
<gene>
    <name evidence="1" type="ORF">PACLA_8A018061</name>
</gene>
<comment type="caution">
    <text evidence="1">The sequence shown here is derived from an EMBL/GenBank/DDBJ whole genome shotgun (WGS) entry which is preliminary data.</text>
</comment>
<evidence type="ECO:0000313" key="2">
    <source>
        <dbReference type="Proteomes" id="UP001152795"/>
    </source>
</evidence>